<evidence type="ECO:0000313" key="2">
    <source>
        <dbReference type="EMBL" id="KAH3712763.1"/>
    </source>
</evidence>
<accession>A0A9D3Z445</accession>
<dbReference type="Proteomes" id="UP000828390">
    <property type="component" value="Unassembled WGS sequence"/>
</dbReference>
<protein>
    <submittedName>
        <fullName evidence="2">Uncharacterized protein</fullName>
    </submittedName>
</protein>
<reference evidence="2" key="1">
    <citation type="journal article" date="2019" name="bioRxiv">
        <title>The Genome of the Zebra Mussel, Dreissena polymorpha: A Resource for Invasive Species Research.</title>
        <authorList>
            <person name="McCartney M.A."/>
            <person name="Auch B."/>
            <person name="Kono T."/>
            <person name="Mallez S."/>
            <person name="Zhang Y."/>
            <person name="Obille A."/>
            <person name="Becker A."/>
            <person name="Abrahante J.E."/>
            <person name="Garbe J."/>
            <person name="Badalamenti J.P."/>
            <person name="Herman A."/>
            <person name="Mangelson H."/>
            <person name="Liachko I."/>
            <person name="Sullivan S."/>
            <person name="Sone E.D."/>
            <person name="Koren S."/>
            <person name="Silverstein K.A.T."/>
            <person name="Beckman K.B."/>
            <person name="Gohl D.M."/>
        </authorList>
    </citation>
    <scope>NUCLEOTIDE SEQUENCE</scope>
    <source>
        <strain evidence="2">Duluth1</strain>
        <tissue evidence="2">Whole animal</tissue>
    </source>
</reference>
<evidence type="ECO:0000313" key="3">
    <source>
        <dbReference type="Proteomes" id="UP000828390"/>
    </source>
</evidence>
<dbReference type="EMBL" id="JAIWYP010000014">
    <property type="protein sequence ID" value="KAH3712763.1"/>
    <property type="molecule type" value="Genomic_DNA"/>
</dbReference>
<name>A0A9D3Z445_DREPO</name>
<gene>
    <name evidence="2" type="ORF">DPMN_072520</name>
</gene>
<reference evidence="2" key="2">
    <citation type="submission" date="2020-11" db="EMBL/GenBank/DDBJ databases">
        <authorList>
            <person name="McCartney M.A."/>
            <person name="Auch B."/>
            <person name="Kono T."/>
            <person name="Mallez S."/>
            <person name="Becker A."/>
            <person name="Gohl D.M."/>
            <person name="Silverstein K.A.T."/>
            <person name="Koren S."/>
            <person name="Bechman K.B."/>
            <person name="Herman A."/>
            <person name="Abrahante J.E."/>
            <person name="Garbe J."/>
        </authorList>
    </citation>
    <scope>NUCLEOTIDE SEQUENCE</scope>
    <source>
        <strain evidence="2">Duluth1</strain>
        <tissue evidence="2">Whole animal</tissue>
    </source>
</reference>
<proteinExistence type="predicted"/>
<keyword evidence="3" id="KW-1185">Reference proteome</keyword>
<evidence type="ECO:0000256" key="1">
    <source>
        <dbReference type="SAM" id="MobiDB-lite"/>
    </source>
</evidence>
<feature type="region of interest" description="Disordered" evidence="1">
    <location>
        <begin position="38"/>
        <end position="77"/>
    </location>
</feature>
<feature type="compositionally biased region" description="Polar residues" evidence="1">
    <location>
        <begin position="38"/>
        <end position="50"/>
    </location>
</feature>
<comment type="caution">
    <text evidence="2">The sequence shown here is derived from an EMBL/GenBank/DDBJ whole genome shotgun (WGS) entry which is preliminary data.</text>
</comment>
<sequence length="77" mass="8789">MSDRTTNEHGGREITIELPNILTCNESIPLTRNEIRPRTTSNVRNHNDVMSPQEADDNVVIEEGRSPSTPKVSWFRK</sequence>
<dbReference type="AlphaFoldDB" id="A0A9D3Z445"/>
<organism evidence="2 3">
    <name type="scientific">Dreissena polymorpha</name>
    <name type="common">Zebra mussel</name>
    <name type="synonym">Mytilus polymorpha</name>
    <dbReference type="NCBI Taxonomy" id="45954"/>
    <lineage>
        <taxon>Eukaryota</taxon>
        <taxon>Metazoa</taxon>
        <taxon>Spiralia</taxon>
        <taxon>Lophotrochozoa</taxon>
        <taxon>Mollusca</taxon>
        <taxon>Bivalvia</taxon>
        <taxon>Autobranchia</taxon>
        <taxon>Heteroconchia</taxon>
        <taxon>Euheterodonta</taxon>
        <taxon>Imparidentia</taxon>
        <taxon>Neoheterodontei</taxon>
        <taxon>Myida</taxon>
        <taxon>Dreissenoidea</taxon>
        <taxon>Dreissenidae</taxon>
        <taxon>Dreissena</taxon>
    </lineage>
</organism>